<accession>A0AC60PXQ0</accession>
<gene>
    <name evidence="1" type="ORF">HPB47_027017</name>
</gene>
<evidence type="ECO:0000313" key="2">
    <source>
        <dbReference type="Proteomes" id="UP000805193"/>
    </source>
</evidence>
<protein>
    <submittedName>
        <fullName evidence="1">Uncharacterized protein</fullName>
    </submittedName>
</protein>
<organism evidence="1 2">
    <name type="scientific">Ixodes persulcatus</name>
    <name type="common">Taiga tick</name>
    <dbReference type="NCBI Taxonomy" id="34615"/>
    <lineage>
        <taxon>Eukaryota</taxon>
        <taxon>Metazoa</taxon>
        <taxon>Ecdysozoa</taxon>
        <taxon>Arthropoda</taxon>
        <taxon>Chelicerata</taxon>
        <taxon>Arachnida</taxon>
        <taxon>Acari</taxon>
        <taxon>Parasitiformes</taxon>
        <taxon>Ixodida</taxon>
        <taxon>Ixodoidea</taxon>
        <taxon>Ixodidae</taxon>
        <taxon>Ixodinae</taxon>
        <taxon>Ixodes</taxon>
    </lineage>
</organism>
<dbReference type="EMBL" id="JABSTQ010009794">
    <property type="protein sequence ID" value="KAG0425841.1"/>
    <property type="molecule type" value="Genomic_DNA"/>
</dbReference>
<proteinExistence type="predicted"/>
<sequence length="487" mass="55906">MFSLALVLQVYIMRDTTYHDSVLFKTDDDEDPPSARHVSLRPSSPPKLEPTLPWKINPGSVSRPSPSSKRFHIYWQYREMSDRSDPEYEWQPIITTTMRPQFIRDFPLLPARDYMGRRKSVCMFHAAGSGRMRNGIRYKAWTFPYHLCTHLVYCCAGISKELKVTSKYYDVDIGEGSLATFASMKERNPHLRIYIGLGGEDRDHESFSRIADSMGARQEFAQAVTDWVRLFRFDGMVLYWRFPFLDQKDKVVDMMRNLRRMLLHANLTTGLVVPLNALLRERFNILELTRILDDYTILVDPTEVHRVAYDATFVPLRDSTVGTYAGLFMRTLENVHGQMRDGRFKLCYLLPVHALSFTLEEPAQTEIAAPTRGPGEPGVSTDQPGLLSYDEVCGERWDRARRVNYGVIGTKVNQWVVFQNRSSLRELITQLGLVTGSAKCIGVWDPSWDDFSGYCGEGPYPLTRAVFSKVIGRRILPFTTTKSSYIL</sequence>
<comment type="caution">
    <text evidence="1">The sequence shown here is derived from an EMBL/GenBank/DDBJ whole genome shotgun (WGS) entry which is preliminary data.</text>
</comment>
<dbReference type="Proteomes" id="UP000805193">
    <property type="component" value="Unassembled WGS sequence"/>
</dbReference>
<reference evidence="1 2" key="1">
    <citation type="journal article" date="2020" name="Cell">
        <title>Large-Scale Comparative Analyses of Tick Genomes Elucidate Their Genetic Diversity and Vector Capacities.</title>
        <authorList>
            <consortium name="Tick Genome and Microbiome Consortium (TIGMIC)"/>
            <person name="Jia N."/>
            <person name="Wang J."/>
            <person name="Shi W."/>
            <person name="Du L."/>
            <person name="Sun Y."/>
            <person name="Zhan W."/>
            <person name="Jiang J.F."/>
            <person name="Wang Q."/>
            <person name="Zhang B."/>
            <person name="Ji P."/>
            <person name="Bell-Sakyi L."/>
            <person name="Cui X.M."/>
            <person name="Yuan T.T."/>
            <person name="Jiang B.G."/>
            <person name="Yang W.F."/>
            <person name="Lam T.T."/>
            <person name="Chang Q.C."/>
            <person name="Ding S.J."/>
            <person name="Wang X.J."/>
            <person name="Zhu J.G."/>
            <person name="Ruan X.D."/>
            <person name="Zhao L."/>
            <person name="Wei J.T."/>
            <person name="Ye R.Z."/>
            <person name="Que T.C."/>
            <person name="Du C.H."/>
            <person name="Zhou Y.H."/>
            <person name="Cheng J.X."/>
            <person name="Dai P.F."/>
            <person name="Guo W.B."/>
            <person name="Han X.H."/>
            <person name="Huang E.J."/>
            <person name="Li L.F."/>
            <person name="Wei W."/>
            <person name="Gao Y.C."/>
            <person name="Liu J.Z."/>
            <person name="Shao H.Z."/>
            <person name="Wang X."/>
            <person name="Wang C.C."/>
            <person name="Yang T.C."/>
            <person name="Huo Q.B."/>
            <person name="Li W."/>
            <person name="Chen H.Y."/>
            <person name="Chen S.E."/>
            <person name="Zhou L.G."/>
            <person name="Ni X.B."/>
            <person name="Tian J.H."/>
            <person name="Sheng Y."/>
            <person name="Liu T."/>
            <person name="Pan Y.S."/>
            <person name="Xia L.Y."/>
            <person name="Li J."/>
            <person name="Zhao F."/>
            <person name="Cao W.C."/>
        </authorList>
    </citation>
    <scope>NUCLEOTIDE SEQUENCE [LARGE SCALE GENOMIC DNA]</scope>
    <source>
        <strain evidence="1">Iper-2018</strain>
    </source>
</reference>
<evidence type="ECO:0000313" key="1">
    <source>
        <dbReference type="EMBL" id="KAG0425841.1"/>
    </source>
</evidence>
<name>A0AC60PXQ0_IXOPE</name>
<keyword evidence="2" id="KW-1185">Reference proteome</keyword>